<dbReference type="EMBL" id="NSLJ01000030">
    <property type="protein sequence ID" value="PDP43017.1"/>
    <property type="molecule type" value="Genomic_DNA"/>
</dbReference>
<reference evidence="3 4" key="1">
    <citation type="submission" date="2016-09" db="EMBL/GenBank/DDBJ databases">
        <authorList>
            <person name="Capua I."/>
            <person name="De Benedictis P."/>
            <person name="Joannis T."/>
            <person name="Lombin L.H."/>
            <person name="Cattoli G."/>
        </authorList>
    </citation>
    <scope>NUCLEOTIDE SEQUENCE [LARGE SCALE GENOMIC DNA]</scope>
    <source>
        <strain evidence="3 4">UB20</strain>
    </source>
</reference>
<proteinExistence type="predicted"/>
<dbReference type="OrthoDB" id="659365at2"/>
<name>A0A1D3UUC9_TANFO</name>
<evidence type="ECO:0000313" key="2">
    <source>
        <dbReference type="EMBL" id="PDP43017.1"/>
    </source>
</evidence>
<evidence type="ECO:0000313" key="4">
    <source>
        <dbReference type="Proteomes" id="UP000182057"/>
    </source>
</evidence>
<dbReference type="Proteomes" id="UP000182057">
    <property type="component" value="Unassembled WGS sequence"/>
</dbReference>
<dbReference type="GeneID" id="34759472"/>
<protein>
    <submittedName>
        <fullName evidence="2">DUF1599 domain-containing protein</fullName>
    </submittedName>
</protein>
<dbReference type="EMBL" id="FMMM01000070">
    <property type="protein sequence ID" value="SCQ23633.1"/>
    <property type="molecule type" value="Genomic_DNA"/>
</dbReference>
<feature type="domain" description="Nucleotide modification associated" evidence="1">
    <location>
        <begin position="22"/>
        <end position="82"/>
    </location>
</feature>
<dbReference type="InterPro" id="IPR011630">
    <property type="entry name" value="DUF1599"/>
</dbReference>
<sequence>MADTKQQFEAVIRECREVFQAKLSDYSPSWRIMRPESITDQLFIKAKRIRSLEMKKVSKVGEGIRPEFIAIVNYGVIGLIQLELGAVDTCDIDVHRALELYDAHMKEIQTLMYAKNHDYDEAWRGMRISSYTDFILTKLNRVKEIEDHDGKVIASEGIASNYRDMVNYALFGLIKLTFGEDA</sequence>
<evidence type="ECO:0000313" key="5">
    <source>
        <dbReference type="Proteomes" id="UP000219259"/>
    </source>
</evidence>
<dbReference type="Proteomes" id="UP000219259">
    <property type="component" value="Unassembled WGS sequence"/>
</dbReference>
<dbReference type="OMA" id="YQDMINY"/>
<evidence type="ECO:0000313" key="3">
    <source>
        <dbReference type="EMBL" id="SCQ23633.1"/>
    </source>
</evidence>
<reference evidence="2 5" key="2">
    <citation type="submission" date="2017-09" db="EMBL/GenBank/DDBJ databases">
        <title>Phase variable restriction modification systems are present in the genome sequences of periodontal pathogens Prevotella intermedia, Tannerella forsythia and Porphyromonas gingivalis.</title>
        <authorList>
            <person name="Haigh R.D."/>
            <person name="Crawford L."/>
            <person name="Ralph J."/>
            <person name="Wanford J."/>
            <person name="Vartoukian S.R."/>
            <person name="Hijazib K."/>
            <person name="Wade W."/>
            <person name="Oggioni M.R."/>
        </authorList>
    </citation>
    <scope>NUCLEOTIDE SEQUENCE [LARGE SCALE GENOMIC DNA]</scope>
    <source>
        <strain evidence="2 5">WW11663</strain>
    </source>
</reference>
<dbReference type="AlphaFoldDB" id="A0A1D3UUC9"/>
<organism evidence="3 4">
    <name type="scientific">Tannerella forsythia</name>
    <name type="common">Bacteroides forsythus</name>
    <dbReference type="NCBI Taxonomy" id="28112"/>
    <lineage>
        <taxon>Bacteria</taxon>
        <taxon>Pseudomonadati</taxon>
        <taxon>Bacteroidota</taxon>
        <taxon>Bacteroidia</taxon>
        <taxon>Bacteroidales</taxon>
        <taxon>Tannerellaceae</taxon>
        <taxon>Tannerella</taxon>
    </lineage>
</organism>
<gene>
    <name evidence="2" type="ORF">CLI86_10485</name>
    <name evidence="3" type="ORF">TFUB20_02131</name>
</gene>
<accession>A0A1D3UUC9</accession>
<dbReference type="Pfam" id="PF07659">
    <property type="entry name" value="DUF1599"/>
    <property type="match status" value="2"/>
</dbReference>
<feature type="domain" description="Nucleotide modification associated" evidence="1">
    <location>
        <begin position="115"/>
        <end position="176"/>
    </location>
</feature>
<evidence type="ECO:0000259" key="1">
    <source>
        <dbReference type="Pfam" id="PF07659"/>
    </source>
</evidence>
<dbReference type="RefSeq" id="WP_014225748.1">
    <property type="nucleotide sequence ID" value="NZ_CAJPTF010000019.1"/>
</dbReference>